<feature type="compositionally biased region" description="Polar residues" evidence="3">
    <location>
        <begin position="13"/>
        <end position="25"/>
    </location>
</feature>
<name>A0A814D256_ADIRI</name>
<reference evidence="6" key="1">
    <citation type="submission" date="2021-02" db="EMBL/GenBank/DDBJ databases">
        <authorList>
            <person name="Nowell W R."/>
        </authorList>
    </citation>
    <scope>NUCLEOTIDE SEQUENCE</scope>
</reference>
<feature type="region of interest" description="Disordered" evidence="3">
    <location>
        <begin position="337"/>
        <end position="381"/>
    </location>
</feature>
<evidence type="ECO:0000256" key="3">
    <source>
        <dbReference type="SAM" id="MobiDB-lite"/>
    </source>
</evidence>
<dbReference type="Gene3D" id="1.20.5.4010">
    <property type="match status" value="1"/>
</dbReference>
<dbReference type="OrthoDB" id="6777263at2759"/>
<dbReference type="SUPFAM" id="SSF54791">
    <property type="entry name" value="Eukaryotic type KH-domain (KH-domain type I)"/>
    <property type="match status" value="1"/>
</dbReference>
<dbReference type="PANTHER" id="PTHR11208">
    <property type="entry name" value="RNA-BINDING PROTEIN RELATED"/>
    <property type="match status" value="1"/>
</dbReference>
<evidence type="ECO:0000256" key="1">
    <source>
        <dbReference type="ARBA" id="ARBA00022473"/>
    </source>
</evidence>
<sequence>MISPTPVQIMTTQPLNQTESATDTAELSTVTSSSPLSTETDPRLIDKPEYLSQLLKDKRQLAVLPSNLFIHMERLLDQEINKVRMNLYSSNCPPQLSLPEITGERKIFQEKIYIPVQQYPDFNFVGRLLGPRGMTSKQLEAQTDCKIMIRGRGSMRDKQKEELHRGKPSWEHLDDDLHVLIQCEDYENRAKMKLERAKEEINKLLIPSTDGDDYIKKKQLAELAIINGTYRDSNFLAKRTLYTDNQIPIGAPLIITPHISQAFLSESFPSTMTPNLFTPTHTPPISQTSFISNQDPNLVQILAPLPTFDPLGASFVTNGTHLVEYPNQSTYPVFTTPTSTTGISPRSMVNNPSRHATSSTSASLSARYQPYTIQSPHIKRP</sequence>
<dbReference type="SMART" id="SM00322">
    <property type="entry name" value="KH"/>
    <property type="match status" value="1"/>
</dbReference>
<dbReference type="Proteomes" id="UP000663828">
    <property type="component" value="Unassembled WGS sequence"/>
</dbReference>
<feature type="compositionally biased region" description="Low complexity" evidence="3">
    <location>
        <begin position="26"/>
        <end position="39"/>
    </location>
</feature>
<protein>
    <recommendedName>
        <fullName evidence="4">K Homology domain-containing protein</fullName>
    </recommendedName>
</protein>
<gene>
    <name evidence="5" type="ORF">EDS130_LOCUS5805</name>
    <name evidence="6" type="ORF">XAT740_LOCUS10601</name>
</gene>
<dbReference type="InterPro" id="IPR036612">
    <property type="entry name" value="KH_dom_type_1_sf"/>
</dbReference>
<accession>A0A814D256</accession>
<keyword evidence="7" id="KW-1185">Reference proteome</keyword>
<evidence type="ECO:0000259" key="4">
    <source>
        <dbReference type="SMART" id="SM00322"/>
    </source>
</evidence>
<evidence type="ECO:0000256" key="2">
    <source>
        <dbReference type="ARBA" id="ARBA00022884"/>
    </source>
</evidence>
<dbReference type="EMBL" id="CAJNOR010000567">
    <property type="protein sequence ID" value="CAF0949842.1"/>
    <property type="molecule type" value="Genomic_DNA"/>
</dbReference>
<keyword evidence="2" id="KW-0694">RNA-binding</keyword>
<dbReference type="FunFam" id="3.30.1370.10:FF:000028">
    <property type="entry name" value="protein quaking isoform X2"/>
    <property type="match status" value="1"/>
</dbReference>
<dbReference type="CDD" id="cd22383">
    <property type="entry name" value="KH-I_Hqk_like"/>
    <property type="match status" value="1"/>
</dbReference>
<organism evidence="6 7">
    <name type="scientific">Adineta ricciae</name>
    <name type="common">Rotifer</name>
    <dbReference type="NCBI Taxonomy" id="249248"/>
    <lineage>
        <taxon>Eukaryota</taxon>
        <taxon>Metazoa</taxon>
        <taxon>Spiralia</taxon>
        <taxon>Gnathifera</taxon>
        <taxon>Rotifera</taxon>
        <taxon>Eurotatoria</taxon>
        <taxon>Bdelloidea</taxon>
        <taxon>Adinetida</taxon>
        <taxon>Adinetidae</taxon>
        <taxon>Adineta</taxon>
    </lineage>
</organism>
<dbReference type="Pfam" id="PF22675">
    <property type="entry name" value="KH-I_KHDC4-BBP"/>
    <property type="match status" value="1"/>
</dbReference>
<feature type="region of interest" description="Disordered" evidence="3">
    <location>
        <begin position="13"/>
        <end position="42"/>
    </location>
</feature>
<dbReference type="InterPro" id="IPR004087">
    <property type="entry name" value="KH_dom"/>
</dbReference>
<dbReference type="Pfam" id="PF16544">
    <property type="entry name" value="STAR_dimer"/>
    <property type="match status" value="1"/>
</dbReference>
<dbReference type="PANTHER" id="PTHR11208:SF125">
    <property type="entry name" value="KH DOMAIN-CONTAINING RNA-BINDING PROTEIN QKI"/>
    <property type="match status" value="1"/>
</dbReference>
<dbReference type="GO" id="GO:0003729">
    <property type="term" value="F:mRNA binding"/>
    <property type="evidence" value="ECO:0007669"/>
    <property type="project" value="TreeGrafter"/>
</dbReference>
<feature type="compositionally biased region" description="Low complexity" evidence="3">
    <location>
        <begin position="337"/>
        <end position="347"/>
    </location>
</feature>
<feature type="compositionally biased region" description="Low complexity" evidence="3">
    <location>
        <begin position="356"/>
        <end position="366"/>
    </location>
</feature>
<proteinExistence type="predicted"/>
<keyword evidence="1" id="KW-0217">Developmental protein</keyword>
<dbReference type="InterPro" id="IPR032377">
    <property type="entry name" value="STAR_dimer"/>
</dbReference>
<dbReference type="EMBL" id="CAJNOJ010000016">
    <property type="protein sequence ID" value="CAF0820033.1"/>
    <property type="molecule type" value="Genomic_DNA"/>
</dbReference>
<dbReference type="GO" id="GO:0048024">
    <property type="term" value="P:regulation of mRNA splicing, via spliceosome"/>
    <property type="evidence" value="ECO:0007669"/>
    <property type="project" value="TreeGrafter"/>
</dbReference>
<dbReference type="GO" id="GO:0005634">
    <property type="term" value="C:nucleus"/>
    <property type="evidence" value="ECO:0007669"/>
    <property type="project" value="TreeGrafter"/>
</dbReference>
<evidence type="ECO:0000313" key="6">
    <source>
        <dbReference type="EMBL" id="CAF0949842.1"/>
    </source>
</evidence>
<dbReference type="InterPro" id="IPR055256">
    <property type="entry name" value="KH_1_KHDC4/BBP-like"/>
</dbReference>
<comment type="caution">
    <text evidence="6">The sequence shown here is derived from an EMBL/GenBank/DDBJ whole genome shotgun (WGS) entry which is preliminary data.</text>
</comment>
<dbReference type="AlphaFoldDB" id="A0A814D256"/>
<dbReference type="Gene3D" id="3.30.1370.10">
    <property type="entry name" value="K Homology domain, type 1"/>
    <property type="match status" value="1"/>
</dbReference>
<evidence type="ECO:0000313" key="7">
    <source>
        <dbReference type="Proteomes" id="UP000663828"/>
    </source>
</evidence>
<dbReference type="InterPro" id="IPR045071">
    <property type="entry name" value="BBP-like"/>
</dbReference>
<dbReference type="Proteomes" id="UP000663852">
    <property type="component" value="Unassembled WGS sequence"/>
</dbReference>
<feature type="domain" description="K Homology" evidence="4">
    <location>
        <begin position="106"/>
        <end position="206"/>
    </location>
</feature>
<evidence type="ECO:0000313" key="5">
    <source>
        <dbReference type="EMBL" id="CAF0820033.1"/>
    </source>
</evidence>